<gene>
    <name evidence="2" type="ORF">METZ01_LOCUS239791</name>
</gene>
<sequence>VFTASAYLLAIALFVPSGVGAQGLGVTEILEVQFEGNETFPPDSLERAIVTSETECRSWILQVSLLCSLNLDFALRRGELNEGEIPRDIERLRIWYQRRGFREVEVEGELDVQPDGRAVVTFSITEGPPVITHGITFMGTEDFSGLGLLNDLPVSVGDRWSTLALDAMRDTLEWRLKSHGYPYVDIL</sequence>
<dbReference type="Gene3D" id="3.10.20.310">
    <property type="entry name" value="membrane protein fhac"/>
    <property type="match status" value="1"/>
</dbReference>
<feature type="domain" description="POTRA" evidence="1">
    <location>
        <begin position="29"/>
        <end position="127"/>
    </location>
</feature>
<evidence type="ECO:0000313" key="2">
    <source>
        <dbReference type="EMBL" id="SVB86937.1"/>
    </source>
</evidence>
<protein>
    <recommendedName>
        <fullName evidence="1">POTRA domain-containing protein</fullName>
    </recommendedName>
</protein>
<proteinExistence type="predicted"/>
<organism evidence="2">
    <name type="scientific">marine metagenome</name>
    <dbReference type="NCBI Taxonomy" id="408172"/>
    <lineage>
        <taxon>unclassified sequences</taxon>
        <taxon>metagenomes</taxon>
        <taxon>ecological metagenomes</taxon>
    </lineage>
</organism>
<dbReference type="GO" id="GO:0019867">
    <property type="term" value="C:outer membrane"/>
    <property type="evidence" value="ECO:0007669"/>
    <property type="project" value="InterPro"/>
</dbReference>
<dbReference type="InterPro" id="IPR010827">
    <property type="entry name" value="BamA/TamA_POTRA"/>
</dbReference>
<reference evidence="2" key="1">
    <citation type="submission" date="2018-05" db="EMBL/GenBank/DDBJ databases">
        <authorList>
            <person name="Lanie J.A."/>
            <person name="Ng W.-L."/>
            <person name="Kazmierczak K.M."/>
            <person name="Andrzejewski T.M."/>
            <person name="Davidsen T.M."/>
            <person name="Wayne K.J."/>
            <person name="Tettelin H."/>
            <person name="Glass J.I."/>
            <person name="Rusch D."/>
            <person name="Podicherti R."/>
            <person name="Tsui H.-C.T."/>
            <person name="Winkler M.E."/>
        </authorList>
    </citation>
    <scope>NUCLEOTIDE SEQUENCE</scope>
</reference>
<dbReference type="AlphaFoldDB" id="A0A382HJ26"/>
<feature type="non-terminal residue" evidence="2">
    <location>
        <position position="1"/>
    </location>
</feature>
<name>A0A382HJ26_9ZZZZ</name>
<dbReference type="EMBL" id="UINC01061400">
    <property type="protein sequence ID" value="SVB86937.1"/>
    <property type="molecule type" value="Genomic_DNA"/>
</dbReference>
<evidence type="ECO:0000259" key="1">
    <source>
        <dbReference type="Pfam" id="PF07244"/>
    </source>
</evidence>
<dbReference type="Pfam" id="PF07244">
    <property type="entry name" value="POTRA"/>
    <property type="match status" value="1"/>
</dbReference>
<feature type="non-terminal residue" evidence="2">
    <location>
        <position position="187"/>
    </location>
</feature>
<accession>A0A382HJ26</accession>